<reference evidence="6 7" key="1">
    <citation type="submission" date="2018-03" db="EMBL/GenBank/DDBJ databases">
        <title>Mesoflavibacter sp. HG37 and Mesoflavibacter sp. HG96 sp.nov., two marine bacteria isolated from seawater of Western Pacific Ocean.</title>
        <authorList>
            <person name="Cheng H."/>
            <person name="Wu Y.-H."/>
            <person name="Guo L.-L."/>
            <person name="Xu X.-W."/>
        </authorList>
    </citation>
    <scope>NUCLEOTIDE SEQUENCE [LARGE SCALE GENOMIC DNA]</scope>
    <source>
        <strain evidence="6 7">KCTC 42117</strain>
    </source>
</reference>
<evidence type="ECO:0000256" key="2">
    <source>
        <dbReference type="ARBA" id="ARBA00022692"/>
    </source>
</evidence>
<keyword evidence="7" id="KW-1185">Reference proteome</keyword>
<gene>
    <name evidence="6" type="ORF">C7H61_00480</name>
</gene>
<proteinExistence type="inferred from homology"/>
<evidence type="ECO:0000256" key="5">
    <source>
        <dbReference type="SAM" id="Phobius"/>
    </source>
</evidence>
<protein>
    <submittedName>
        <fullName evidence="6">DUF1328 domain-containing protein</fullName>
    </submittedName>
</protein>
<dbReference type="AlphaFoldDB" id="A0A2T1NPQ2"/>
<dbReference type="Proteomes" id="UP000238430">
    <property type="component" value="Unassembled WGS sequence"/>
</dbReference>
<keyword evidence="1" id="KW-1003">Cell membrane</keyword>
<accession>A0A2T1NPQ2</accession>
<dbReference type="RefSeq" id="WP_081653208.1">
    <property type="nucleotide sequence ID" value="NZ_JACHWV010000009.1"/>
</dbReference>
<dbReference type="EMBL" id="PXOT01000009">
    <property type="protein sequence ID" value="PSG94874.1"/>
    <property type="molecule type" value="Genomic_DNA"/>
</dbReference>
<evidence type="ECO:0000313" key="6">
    <source>
        <dbReference type="EMBL" id="PSG94874.1"/>
    </source>
</evidence>
<dbReference type="PIRSF" id="PIRSF036466">
    <property type="entry name" value="UCP036466"/>
    <property type="match status" value="1"/>
</dbReference>
<dbReference type="HAMAP" id="MF_01361">
    <property type="entry name" value="UPF0391"/>
    <property type="match status" value="1"/>
</dbReference>
<keyword evidence="4 5" id="KW-0472">Membrane</keyword>
<keyword evidence="3 5" id="KW-1133">Transmembrane helix</keyword>
<name>A0A2T1NPQ2_9FLAO</name>
<evidence type="ECO:0000256" key="4">
    <source>
        <dbReference type="ARBA" id="ARBA00023136"/>
    </source>
</evidence>
<evidence type="ECO:0000256" key="1">
    <source>
        <dbReference type="ARBA" id="ARBA00022475"/>
    </source>
</evidence>
<organism evidence="6 7">
    <name type="scientific">Mesoflavibacter zeaxanthinifaciens subsp. sabulilitoris</name>
    <dbReference type="NCBI Taxonomy" id="1520893"/>
    <lineage>
        <taxon>Bacteria</taxon>
        <taxon>Pseudomonadati</taxon>
        <taxon>Bacteroidota</taxon>
        <taxon>Flavobacteriia</taxon>
        <taxon>Flavobacteriales</taxon>
        <taxon>Flavobacteriaceae</taxon>
        <taxon>Mesoflavibacter</taxon>
    </lineage>
</organism>
<dbReference type="Pfam" id="PF07043">
    <property type="entry name" value="DUF1328"/>
    <property type="match status" value="1"/>
</dbReference>
<dbReference type="OrthoDB" id="1450912at2"/>
<comment type="caution">
    <text evidence="6">The sequence shown here is derived from an EMBL/GenBank/DDBJ whole genome shotgun (WGS) entry which is preliminary data.</text>
</comment>
<dbReference type="GO" id="GO:0005886">
    <property type="term" value="C:plasma membrane"/>
    <property type="evidence" value="ECO:0007669"/>
    <property type="project" value="InterPro"/>
</dbReference>
<evidence type="ECO:0000256" key="3">
    <source>
        <dbReference type="ARBA" id="ARBA00022989"/>
    </source>
</evidence>
<evidence type="ECO:0000313" key="7">
    <source>
        <dbReference type="Proteomes" id="UP000238430"/>
    </source>
</evidence>
<keyword evidence="2 5" id="KW-0812">Transmembrane</keyword>
<dbReference type="InterPro" id="IPR009760">
    <property type="entry name" value="DUF1328"/>
</dbReference>
<feature type="transmembrane region" description="Helical" evidence="5">
    <location>
        <begin position="29"/>
        <end position="47"/>
    </location>
</feature>
<sequence>MLRWTVLFIFLAFIAAILGFGNIAGNLAFIAKLCFFLFVALFIGSLYKEITEN</sequence>